<evidence type="ECO:0000259" key="7">
    <source>
        <dbReference type="Pfam" id="PF25944"/>
    </source>
</evidence>
<comment type="caution">
    <text evidence="9">The sequence shown here is derived from an EMBL/GenBank/DDBJ whole genome shotgun (WGS) entry which is preliminary data.</text>
</comment>
<comment type="similarity">
    <text evidence="2">Belongs to the membrane fusion protein (MFP) (TC 8.A.1) family.</text>
</comment>
<dbReference type="InterPro" id="IPR006143">
    <property type="entry name" value="RND_pump_MFP"/>
</dbReference>
<proteinExistence type="inferred from homology"/>
<evidence type="ECO:0000256" key="3">
    <source>
        <dbReference type="SAM" id="Coils"/>
    </source>
</evidence>
<sequence length="413" mass="42810">MSGSRTTRQYRGLLAASLGLLLLGACNESGDKQTGAPQMPPPAVGVVTAAKRPVTEGTSFIGRVQAINKVDLVARVEGFLKQRNYTEGQEVKAGDLLFVLEKDTYQAAVDQAQANLASAQATADNAKVQADRARELVKNQNVSQATLDDRVATEKSSAAAVQQNQAALEQAQINLGYTQIAAPFDGRVGISTYSVGALVGPSTGALATIVSQDPIYVTFPVSDRFILDVQARAGKGGVAPEDVVVKLTLANGSDYGHDGKINFTDVKVDQNTDTLNVRAEFPNPERLLIDGQYARVTAGPKDPVEALAIPQRAILSDQSGNYVLVVGESNKAATRHVTTGSTQGADVVVTEGLKDGDVVIVDGVQKVRPGQVVNPAPVVDTPTDQTAGAKGAATAPTPAPAAAPAAPAKPAGN</sequence>
<protein>
    <submittedName>
        <fullName evidence="9">Membrane fusion protein (Multidrug efflux system)</fullName>
    </submittedName>
</protein>
<evidence type="ECO:0000256" key="2">
    <source>
        <dbReference type="ARBA" id="ARBA00009477"/>
    </source>
</evidence>
<feature type="domain" description="Multidrug resistance protein MdtA-like barrel-sandwich hybrid" evidence="6">
    <location>
        <begin position="68"/>
        <end position="201"/>
    </location>
</feature>
<dbReference type="Gene3D" id="2.40.420.20">
    <property type="match status" value="1"/>
</dbReference>
<evidence type="ECO:0000256" key="1">
    <source>
        <dbReference type="ARBA" id="ARBA00004196"/>
    </source>
</evidence>
<feature type="domain" description="Multidrug resistance protein MdtA-like alpha-helical hairpin" evidence="5">
    <location>
        <begin position="109"/>
        <end position="178"/>
    </location>
</feature>
<dbReference type="RefSeq" id="WP_309798640.1">
    <property type="nucleotide sequence ID" value="NZ_JAVDPW010000009.1"/>
</dbReference>
<dbReference type="InterPro" id="IPR058627">
    <property type="entry name" value="MdtA-like_C"/>
</dbReference>
<name>A0ABU1JVZ9_9PROT</name>
<dbReference type="Pfam" id="PF25917">
    <property type="entry name" value="BSH_RND"/>
    <property type="match status" value="1"/>
</dbReference>
<evidence type="ECO:0000259" key="5">
    <source>
        <dbReference type="Pfam" id="PF25876"/>
    </source>
</evidence>
<keyword evidence="3" id="KW-0175">Coiled coil</keyword>
<evidence type="ECO:0000313" key="10">
    <source>
        <dbReference type="Proteomes" id="UP001262410"/>
    </source>
</evidence>
<dbReference type="Gene3D" id="2.40.50.100">
    <property type="match status" value="1"/>
</dbReference>
<dbReference type="SUPFAM" id="SSF111369">
    <property type="entry name" value="HlyD-like secretion proteins"/>
    <property type="match status" value="1"/>
</dbReference>
<reference evidence="9 10" key="1">
    <citation type="submission" date="2023-07" db="EMBL/GenBank/DDBJ databases">
        <title>Sorghum-associated microbial communities from plants grown in Nebraska, USA.</title>
        <authorList>
            <person name="Schachtman D."/>
        </authorList>
    </citation>
    <scope>NUCLEOTIDE SEQUENCE [LARGE SCALE GENOMIC DNA]</scope>
    <source>
        <strain evidence="9 10">584</strain>
    </source>
</reference>
<dbReference type="Pfam" id="PF25876">
    <property type="entry name" value="HH_MFP_RND"/>
    <property type="match status" value="1"/>
</dbReference>
<dbReference type="InterPro" id="IPR058624">
    <property type="entry name" value="MdtA-like_HH"/>
</dbReference>
<evidence type="ECO:0000313" key="9">
    <source>
        <dbReference type="EMBL" id="MDR6292493.1"/>
    </source>
</evidence>
<dbReference type="Gene3D" id="2.40.30.170">
    <property type="match status" value="1"/>
</dbReference>
<dbReference type="PANTHER" id="PTHR30158:SF3">
    <property type="entry name" value="MULTIDRUG EFFLUX PUMP SUBUNIT ACRA-RELATED"/>
    <property type="match status" value="1"/>
</dbReference>
<dbReference type="NCBIfam" id="TIGR01730">
    <property type="entry name" value="RND_mfp"/>
    <property type="match status" value="1"/>
</dbReference>
<dbReference type="Proteomes" id="UP001262410">
    <property type="component" value="Unassembled WGS sequence"/>
</dbReference>
<organism evidence="9 10">
    <name type="scientific">Inquilinus ginsengisoli</name>
    <dbReference type="NCBI Taxonomy" id="363840"/>
    <lineage>
        <taxon>Bacteria</taxon>
        <taxon>Pseudomonadati</taxon>
        <taxon>Pseudomonadota</taxon>
        <taxon>Alphaproteobacteria</taxon>
        <taxon>Rhodospirillales</taxon>
        <taxon>Rhodospirillaceae</taxon>
        <taxon>Inquilinus</taxon>
    </lineage>
</organism>
<dbReference type="InterPro" id="IPR058626">
    <property type="entry name" value="MdtA-like_b-barrel"/>
</dbReference>
<keyword evidence="10" id="KW-1185">Reference proteome</keyword>
<dbReference type="Pfam" id="PF25967">
    <property type="entry name" value="RND-MFP_C"/>
    <property type="match status" value="1"/>
</dbReference>
<accession>A0ABU1JVZ9</accession>
<dbReference type="PANTHER" id="PTHR30158">
    <property type="entry name" value="ACRA/E-RELATED COMPONENT OF DRUG EFFLUX TRANSPORTER"/>
    <property type="match status" value="1"/>
</dbReference>
<dbReference type="InterPro" id="IPR058625">
    <property type="entry name" value="MdtA-like_BSH"/>
</dbReference>
<evidence type="ECO:0000259" key="6">
    <source>
        <dbReference type="Pfam" id="PF25917"/>
    </source>
</evidence>
<evidence type="ECO:0000259" key="8">
    <source>
        <dbReference type="Pfam" id="PF25967"/>
    </source>
</evidence>
<feature type="coiled-coil region" evidence="3">
    <location>
        <begin position="102"/>
        <end position="136"/>
    </location>
</feature>
<gene>
    <name evidence="9" type="ORF">E9232_005033</name>
</gene>
<dbReference type="Gene3D" id="1.10.287.470">
    <property type="entry name" value="Helix hairpin bin"/>
    <property type="match status" value="1"/>
</dbReference>
<dbReference type="PROSITE" id="PS51257">
    <property type="entry name" value="PROKAR_LIPOPROTEIN"/>
    <property type="match status" value="1"/>
</dbReference>
<feature type="domain" description="Multidrug resistance protein MdtA-like beta-barrel" evidence="7">
    <location>
        <begin position="214"/>
        <end position="296"/>
    </location>
</feature>
<evidence type="ECO:0000256" key="4">
    <source>
        <dbReference type="SAM" id="MobiDB-lite"/>
    </source>
</evidence>
<feature type="region of interest" description="Disordered" evidence="4">
    <location>
        <begin position="373"/>
        <end position="413"/>
    </location>
</feature>
<comment type="subcellular location">
    <subcellularLocation>
        <location evidence="1">Cell envelope</location>
    </subcellularLocation>
</comment>
<dbReference type="EMBL" id="JAVDPW010000009">
    <property type="protein sequence ID" value="MDR6292493.1"/>
    <property type="molecule type" value="Genomic_DNA"/>
</dbReference>
<dbReference type="Pfam" id="PF25944">
    <property type="entry name" value="Beta-barrel_RND"/>
    <property type="match status" value="1"/>
</dbReference>
<feature type="compositionally biased region" description="Low complexity" evidence="4">
    <location>
        <begin position="386"/>
        <end position="413"/>
    </location>
</feature>
<feature type="domain" description="Multidrug resistance protein MdtA-like C-terminal permuted SH3" evidence="8">
    <location>
        <begin position="306"/>
        <end position="366"/>
    </location>
</feature>